<organism evidence="1">
    <name type="scientific">Polaromonas hydrogenivorans</name>
    <dbReference type="NCBI Taxonomy" id="335476"/>
    <lineage>
        <taxon>Bacteria</taxon>
        <taxon>Pseudomonadati</taxon>
        <taxon>Pseudomonadota</taxon>
        <taxon>Betaproteobacteria</taxon>
        <taxon>Burkholderiales</taxon>
        <taxon>Comamonadaceae</taxon>
        <taxon>Polaromonas</taxon>
    </lineage>
</organism>
<sequence>MAEFQKKDKVVLISGGPVMVVADVADYGPVGPEDGVKCVWMDTVKGVNTPKEHVFDAVVLEKWVPSTVGIFTV</sequence>
<accession>A0AAU7LPE4</accession>
<protein>
    <submittedName>
        <fullName evidence="1">DUF2158 domain-containing protein</fullName>
    </submittedName>
</protein>
<dbReference type="AlphaFoldDB" id="A0AAU7LPE4"/>
<dbReference type="EMBL" id="CP157675">
    <property type="protein sequence ID" value="XBP69509.1"/>
    <property type="molecule type" value="Genomic_DNA"/>
</dbReference>
<gene>
    <name evidence="1" type="ORF">ABLV49_16695</name>
</gene>
<evidence type="ECO:0000313" key="1">
    <source>
        <dbReference type="EMBL" id="XBP69509.1"/>
    </source>
</evidence>
<name>A0AAU7LPE4_9BURK</name>
<dbReference type="RefSeq" id="WP_349278175.1">
    <property type="nucleotide sequence ID" value="NZ_CBCSCU010000061.1"/>
</dbReference>
<proteinExistence type="predicted"/>
<reference evidence="1" key="1">
    <citation type="submission" date="2024-05" db="EMBL/GenBank/DDBJ databases">
        <authorList>
            <person name="Bunk B."/>
            <person name="Swiderski J."/>
            <person name="Sproer C."/>
            <person name="Thiel V."/>
        </authorList>
    </citation>
    <scope>NUCLEOTIDE SEQUENCE</scope>
    <source>
        <strain evidence="1">DSM 17735</strain>
    </source>
</reference>